<accession>A0A4R3KV02</accession>
<dbReference type="InterPro" id="IPR009923">
    <property type="entry name" value="Dodecin"/>
</dbReference>
<protein>
    <recommendedName>
        <fullName evidence="3">Dodecin domain-containing protein</fullName>
    </recommendedName>
</protein>
<dbReference type="PANTHER" id="PTHR39324">
    <property type="entry name" value="CALCIUM DODECIN"/>
    <property type="match status" value="1"/>
</dbReference>
<evidence type="ECO:0000313" key="1">
    <source>
        <dbReference type="EMBL" id="TCS88978.1"/>
    </source>
</evidence>
<dbReference type="InterPro" id="IPR025543">
    <property type="entry name" value="Dodecin-like"/>
</dbReference>
<gene>
    <name evidence="1" type="ORF">EDD80_102169</name>
</gene>
<dbReference type="Proteomes" id="UP000295807">
    <property type="component" value="Unassembled WGS sequence"/>
</dbReference>
<organism evidence="1 2">
    <name type="scientific">Anseongella ginsenosidimutans</name>
    <dbReference type="NCBI Taxonomy" id="496056"/>
    <lineage>
        <taxon>Bacteria</taxon>
        <taxon>Pseudomonadati</taxon>
        <taxon>Bacteroidota</taxon>
        <taxon>Sphingobacteriia</taxon>
        <taxon>Sphingobacteriales</taxon>
        <taxon>Sphingobacteriaceae</taxon>
        <taxon>Anseongella</taxon>
    </lineage>
</organism>
<dbReference type="PANTHER" id="PTHR39324:SF1">
    <property type="entry name" value="CALCIUM DODECIN"/>
    <property type="match status" value="1"/>
</dbReference>
<dbReference type="RefSeq" id="WP_132128083.1">
    <property type="nucleotide sequence ID" value="NZ_CP042432.1"/>
</dbReference>
<evidence type="ECO:0000313" key="2">
    <source>
        <dbReference type="Proteomes" id="UP000295807"/>
    </source>
</evidence>
<name>A0A4R3KV02_9SPHI</name>
<keyword evidence="2" id="KW-1185">Reference proteome</keyword>
<dbReference type="InterPro" id="IPR036694">
    <property type="entry name" value="Dodecin-like_sf"/>
</dbReference>
<proteinExistence type="predicted"/>
<dbReference type="Pfam" id="PF07311">
    <property type="entry name" value="Dodecin"/>
    <property type="match status" value="1"/>
</dbReference>
<sequence length="66" mass="7388">MAVLKVVELMSDSSQSWEDAVKTGIARASQTLKNVRSAYVKDHSVTVDNNEITSYRVILKVTFEVE</sequence>
<evidence type="ECO:0008006" key="3">
    <source>
        <dbReference type="Google" id="ProtNLM"/>
    </source>
</evidence>
<dbReference type="OrthoDB" id="1525133at2"/>
<dbReference type="AlphaFoldDB" id="A0A4R3KV02"/>
<dbReference type="Gene3D" id="3.30.1660.10">
    <property type="entry name" value="Flavin-binding protein dodecin"/>
    <property type="match status" value="1"/>
</dbReference>
<comment type="caution">
    <text evidence="1">The sequence shown here is derived from an EMBL/GenBank/DDBJ whole genome shotgun (WGS) entry which is preliminary data.</text>
</comment>
<dbReference type="SUPFAM" id="SSF89807">
    <property type="entry name" value="Dodecin-like"/>
    <property type="match status" value="1"/>
</dbReference>
<reference evidence="1 2" key="1">
    <citation type="submission" date="2019-03" db="EMBL/GenBank/DDBJ databases">
        <title>Genomic Encyclopedia of Type Strains, Phase IV (KMG-IV): sequencing the most valuable type-strain genomes for metagenomic binning, comparative biology and taxonomic classification.</title>
        <authorList>
            <person name="Goeker M."/>
        </authorList>
    </citation>
    <scope>NUCLEOTIDE SEQUENCE [LARGE SCALE GENOMIC DNA]</scope>
    <source>
        <strain evidence="1 2">DSM 21100</strain>
    </source>
</reference>
<dbReference type="EMBL" id="SMAD01000002">
    <property type="protein sequence ID" value="TCS88978.1"/>
    <property type="molecule type" value="Genomic_DNA"/>
</dbReference>